<protein>
    <recommendedName>
        <fullName evidence="2">Inhibitor I9 domain-containing protein</fullName>
    </recommendedName>
</protein>
<dbReference type="InterPro" id="IPR052471">
    <property type="entry name" value="PBI_I9"/>
</dbReference>
<dbReference type="AlphaFoldDB" id="A0A2S7Y0Q9"/>
<dbReference type="PANTHER" id="PTHR28288:SF2">
    <property type="entry name" value="PROTEASE B INHIBITOR 2"/>
    <property type="match status" value="1"/>
</dbReference>
<dbReference type="InterPro" id="IPR037045">
    <property type="entry name" value="S8pro/Inhibitor_I9_sf"/>
</dbReference>
<dbReference type="Proteomes" id="UP000237441">
    <property type="component" value="Unassembled WGS sequence"/>
</dbReference>
<dbReference type="Gene3D" id="3.30.70.80">
    <property type="entry name" value="Peptidase S8 propeptide/proteinase inhibitor I9"/>
    <property type="match status" value="1"/>
</dbReference>
<evidence type="ECO:0000313" key="3">
    <source>
        <dbReference type="EMBL" id="PQK09750.1"/>
    </source>
</evidence>
<dbReference type="PANTHER" id="PTHR28288">
    <property type="entry name" value="PROTEASE B INHIBITOR 2"/>
    <property type="match status" value="1"/>
</dbReference>
<dbReference type="GO" id="GO:0004866">
    <property type="term" value="F:endopeptidase inhibitor activity"/>
    <property type="evidence" value="ECO:0007669"/>
    <property type="project" value="UniProtKB-ARBA"/>
</dbReference>
<reference evidence="3 4" key="1">
    <citation type="submission" date="2016-07" db="EMBL/GenBank/DDBJ databases">
        <title>Comparative genomics of the entomopathogenic fungus Beauveria bassiana.</title>
        <authorList>
            <person name="Valero Jimenez C.A."/>
            <person name="Zwaan B.J."/>
            <person name="Van Kan J.A."/>
            <person name="Takken W."/>
            <person name="Debets A.J."/>
            <person name="Schoustra S.E."/>
            <person name="Koenraadt C.J."/>
        </authorList>
    </citation>
    <scope>NUCLEOTIDE SEQUENCE [LARGE SCALE GENOMIC DNA]</scope>
    <source>
        <strain evidence="3 4">ARSEF 8028</strain>
    </source>
</reference>
<dbReference type="GO" id="GO:0042144">
    <property type="term" value="P:vacuole fusion, non-autophagic"/>
    <property type="evidence" value="ECO:0007669"/>
    <property type="project" value="TreeGrafter"/>
</dbReference>
<dbReference type="SUPFAM" id="SSF54897">
    <property type="entry name" value="Protease propeptides/inhibitors"/>
    <property type="match status" value="1"/>
</dbReference>
<comment type="caution">
    <text evidence="3">The sequence shown here is derived from an EMBL/GenBank/DDBJ whole genome shotgun (WGS) entry which is preliminary data.</text>
</comment>
<evidence type="ECO:0000259" key="2">
    <source>
        <dbReference type="Pfam" id="PF05922"/>
    </source>
</evidence>
<dbReference type="OrthoDB" id="5518345at2759"/>
<name>A0A2S7Y0Q9_BEABA</name>
<dbReference type="InterPro" id="IPR010259">
    <property type="entry name" value="S8pro/Inhibitor_I9"/>
</dbReference>
<dbReference type="Pfam" id="PF05922">
    <property type="entry name" value="Inhibitor_I9"/>
    <property type="match status" value="1"/>
</dbReference>
<dbReference type="FunFam" id="3.30.70.80:FF:000005">
    <property type="entry name" value="Proteinase inhibitor I2B"/>
    <property type="match status" value="1"/>
</dbReference>
<proteinExistence type="inferred from homology"/>
<accession>A0A2S7Y0Q9</accession>
<sequence length="112" mass="12528">MAWRPWLRPTSYPSPAFIIIARLSASSPRHQLRKSANHTVKMPTYIVTLKDDATPEQVKEAKEKCVEQGGKIIHEYDIIKGFSVSYPEDAITTLESNPHVKAVEPDGVATIQ</sequence>
<evidence type="ECO:0000256" key="1">
    <source>
        <dbReference type="ARBA" id="ARBA00038069"/>
    </source>
</evidence>
<dbReference type="EMBL" id="JRHA01000002">
    <property type="protein sequence ID" value="PQK09750.1"/>
    <property type="molecule type" value="Genomic_DNA"/>
</dbReference>
<feature type="domain" description="Inhibitor I9" evidence="2">
    <location>
        <begin position="44"/>
        <end position="109"/>
    </location>
</feature>
<gene>
    <name evidence="3" type="ORF">BB8028_0002g00740</name>
</gene>
<organism evidence="3 4">
    <name type="scientific">Beauveria bassiana</name>
    <name type="common">White muscardine disease fungus</name>
    <name type="synonym">Tritirachium shiotae</name>
    <dbReference type="NCBI Taxonomy" id="176275"/>
    <lineage>
        <taxon>Eukaryota</taxon>
        <taxon>Fungi</taxon>
        <taxon>Dikarya</taxon>
        <taxon>Ascomycota</taxon>
        <taxon>Pezizomycotina</taxon>
        <taxon>Sordariomycetes</taxon>
        <taxon>Hypocreomycetidae</taxon>
        <taxon>Hypocreales</taxon>
        <taxon>Cordycipitaceae</taxon>
        <taxon>Beauveria</taxon>
    </lineage>
</organism>
<comment type="similarity">
    <text evidence="1">Belongs to the protease inhibitor I9 family.</text>
</comment>
<evidence type="ECO:0000313" key="4">
    <source>
        <dbReference type="Proteomes" id="UP000237441"/>
    </source>
</evidence>